<feature type="compositionally biased region" description="Acidic residues" evidence="4">
    <location>
        <begin position="357"/>
        <end position="384"/>
    </location>
</feature>
<dbReference type="SUPFAM" id="SSF48403">
    <property type="entry name" value="Ankyrin repeat"/>
    <property type="match status" value="1"/>
</dbReference>
<keyword evidence="6" id="KW-1185">Reference proteome</keyword>
<dbReference type="PRINTS" id="PR01415">
    <property type="entry name" value="ANKYRIN"/>
</dbReference>
<accession>A0ABD2XFW7</accession>
<evidence type="ECO:0000256" key="1">
    <source>
        <dbReference type="ARBA" id="ARBA00022737"/>
    </source>
</evidence>
<name>A0ABD2XFW7_9HYME</name>
<feature type="repeat" description="ANK" evidence="3">
    <location>
        <begin position="205"/>
        <end position="226"/>
    </location>
</feature>
<feature type="region of interest" description="Disordered" evidence="4">
    <location>
        <begin position="346"/>
        <end position="391"/>
    </location>
</feature>
<dbReference type="EMBL" id="JBJJXI010000026">
    <property type="protein sequence ID" value="KAL3404116.1"/>
    <property type="molecule type" value="Genomic_DNA"/>
</dbReference>
<keyword evidence="2 3" id="KW-0040">ANK repeat</keyword>
<dbReference type="InterPro" id="IPR051070">
    <property type="entry name" value="NF-kappa-B_inhibitor"/>
</dbReference>
<proteinExistence type="predicted"/>
<dbReference type="Gene3D" id="1.25.40.20">
    <property type="entry name" value="Ankyrin repeat-containing domain"/>
    <property type="match status" value="1"/>
</dbReference>
<feature type="compositionally biased region" description="Basic and acidic residues" evidence="4">
    <location>
        <begin position="9"/>
        <end position="24"/>
    </location>
</feature>
<gene>
    <name evidence="5" type="ORF">TKK_003104</name>
</gene>
<dbReference type="PROSITE" id="PS50297">
    <property type="entry name" value="ANK_REP_REGION"/>
    <property type="match status" value="4"/>
</dbReference>
<dbReference type="PANTHER" id="PTHR46680">
    <property type="entry name" value="NF-KAPPA-B INHIBITOR ALPHA"/>
    <property type="match status" value="1"/>
</dbReference>
<dbReference type="SMART" id="SM00248">
    <property type="entry name" value="ANK"/>
    <property type="match status" value="5"/>
</dbReference>
<dbReference type="InterPro" id="IPR002110">
    <property type="entry name" value="Ankyrin_rpt"/>
</dbReference>
<dbReference type="Proteomes" id="UP001627154">
    <property type="component" value="Unassembled WGS sequence"/>
</dbReference>
<feature type="repeat" description="ANK" evidence="3">
    <location>
        <begin position="255"/>
        <end position="287"/>
    </location>
</feature>
<evidence type="ECO:0000256" key="4">
    <source>
        <dbReference type="SAM" id="MobiDB-lite"/>
    </source>
</evidence>
<dbReference type="PROSITE" id="PS50088">
    <property type="entry name" value="ANK_REPEAT"/>
    <property type="match status" value="4"/>
</dbReference>
<reference evidence="5 6" key="1">
    <citation type="journal article" date="2024" name="bioRxiv">
        <title>A reference genome for Trichogramma kaykai: A tiny desert-dwelling parasitoid wasp with competing sex-ratio distorters.</title>
        <authorList>
            <person name="Culotta J."/>
            <person name="Lindsey A.R."/>
        </authorList>
    </citation>
    <scope>NUCLEOTIDE SEQUENCE [LARGE SCALE GENOMIC DNA]</scope>
    <source>
        <strain evidence="5 6">KSX58</strain>
    </source>
</reference>
<dbReference type="InterPro" id="IPR036770">
    <property type="entry name" value="Ankyrin_rpt-contain_sf"/>
</dbReference>
<sequence length="418" mass="46291">MSLQTSTKQSDEGEKKIDDSDKHQTAATIDSGFLSGNLGRSQASVSSESCCLDCESKNFEANKLDSITENEQLNLSNFSEPSLDISIGDDDKLDQYYQELDDSGNVEDAEDIDISTILPNNDSDSWKECYTQDDDEGNTKLHVAIMQNFVNLAWYLISLAPHPCLLDFQNNDDQTALHLAAWLNHPTIVRKLILEGACLNVENDRGNTALHIACLSGNFDCVKALVTPLSVTEESASSKVVPVTVPQNLELKNYDGETCLHLAVSKGHLDIVRELVKAGANVETKDGRSGQTALHYAVLFGHVEIMRYLIKEARAEIEAETWAGLTPYELVHQEDRLTVELEKLGAIPSGPPYQYSDDSDSDEDDDDEDEFIYLDDDDEDDEDTSSERLSEKEFLDLMRDLTVSGYMGDVPTVILASS</sequence>
<feature type="repeat" description="ANK" evidence="3">
    <location>
        <begin position="289"/>
        <end position="311"/>
    </location>
</feature>
<comment type="caution">
    <text evidence="5">The sequence shown here is derived from an EMBL/GenBank/DDBJ whole genome shotgun (WGS) entry which is preliminary data.</text>
</comment>
<feature type="region of interest" description="Disordered" evidence="4">
    <location>
        <begin position="1"/>
        <end position="35"/>
    </location>
</feature>
<evidence type="ECO:0000256" key="2">
    <source>
        <dbReference type="ARBA" id="ARBA00023043"/>
    </source>
</evidence>
<dbReference type="Pfam" id="PF12796">
    <property type="entry name" value="Ank_2"/>
    <property type="match status" value="2"/>
</dbReference>
<protein>
    <submittedName>
        <fullName evidence="5">Uncharacterized protein</fullName>
    </submittedName>
</protein>
<dbReference type="PANTHER" id="PTHR46680:SF3">
    <property type="entry name" value="NF-KAPPA-B INHIBITOR CACTUS"/>
    <property type="match status" value="1"/>
</dbReference>
<feature type="repeat" description="ANK" evidence="3">
    <location>
        <begin position="172"/>
        <end position="204"/>
    </location>
</feature>
<evidence type="ECO:0000313" key="6">
    <source>
        <dbReference type="Proteomes" id="UP001627154"/>
    </source>
</evidence>
<keyword evidence="1" id="KW-0677">Repeat</keyword>
<dbReference type="AlphaFoldDB" id="A0ABD2XFW7"/>
<evidence type="ECO:0000256" key="3">
    <source>
        <dbReference type="PROSITE-ProRule" id="PRU00023"/>
    </source>
</evidence>
<evidence type="ECO:0000313" key="5">
    <source>
        <dbReference type="EMBL" id="KAL3404116.1"/>
    </source>
</evidence>
<organism evidence="5 6">
    <name type="scientific">Trichogramma kaykai</name>
    <dbReference type="NCBI Taxonomy" id="54128"/>
    <lineage>
        <taxon>Eukaryota</taxon>
        <taxon>Metazoa</taxon>
        <taxon>Ecdysozoa</taxon>
        <taxon>Arthropoda</taxon>
        <taxon>Hexapoda</taxon>
        <taxon>Insecta</taxon>
        <taxon>Pterygota</taxon>
        <taxon>Neoptera</taxon>
        <taxon>Endopterygota</taxon>
        <taxon>Hymenoptera</taxon>
        <taxon>Apocrita</taxon>
        <taxon>Proctotrupomorpha</taxon>
        <taxon>Chalcidoidea</taxon>
        <taxon>Trichogrammatidae</taxon>
        <taxon>Trichogramma</taxon>
    </lineage>
</organism>